<accession>I6Z6Q4</accession>
<evidence type="ECO:0000313" key="1">
    <source>
        <dbReference type="EMBL" id="AFN65248.1"/>
    </source>
</evidence>
<reference evidence="1 2" key="1">
    <citation type="journal article" date="2012" name="J. Bacteriol.">
        <title>Complete genome sequence of Mycoplasma wenyonii strain Massachusetts.</title>
        <authorList>
            <person name="Dos Santos A.P."/>
            <person name="Guimaraes A.M."/>
            <person name="do Nascimento N.C."/>
            <person name="Sanmiguel P.J."/>
            <person name="Messick J.B."/>
        </authorList>
    </citation>
    <scope>NUCLEOTIDE SEQUENCE [LARGE SCALE GENOMIC DNA]</scope>
    <source>
        <strain evidence="1 2">Massachusetts</strain>
    </source>
</reference>
<keyword evidence="2" id="KW-1185">Reference proteome</keyword>
<evidence type="ECO:0000313" key="2">
    <source>
        <dbReference type="Proteomes" id="UP000009005"/>
    </source>
</evidence>
<name>I6Z6Q4_MYCWM</name>
<gene>
    <name evidence="1" type="ordered locus">WEN_02305</name>
</gene>
<dbReference type="HOGENOM" id="CLU_1545970_0_0_14"/>
<dbReference type="EMBL" id="CP003703">
    <property type="protein sequence ID" value="AFN65248.1"/>
    <property type="molecule type" value="Genomic_DNA"/>
</dbReference>
<dbReference type="Proteomes" id="UP000009005">
    <property type="component" value="Chromosome"/>
</dbReference>
<dbReference type="KEGG" id="mwe:WEN_02305"/>
<dbReference type="RefSeq" id="WP_014849958.1">
    <property type="nucleotide sequence ID" value="NC_018149.1"/>
</dbReference>
<proteinExistence type="predicted"/>
<sequence length="164" mass="18217">MTLIAKVLLGTLSGITVAGIGTGIAVPVVLASREEVKSVAEEKQPQGPDPKECFVISTETTENVGKFVICTDKSFYLYNSEGETHFEKITKIEGPNSKQLTVTLEKEQSVKKLTLKDEEWNKYPRDMSFLDICKFEYIEGYKPALICSKPKTFDTVTSSLTPLQ</sequence>
<dbReference type="AlphaFoldDB" id="I6Z6Q4"/>
<dbReference type="STRING" id="1197325.WEN_02305"/>
<organism evidence="1 2">
    <name type="scientific">Mycoplasma wenyonii (strain Massachusetts)</name>
    <name type="common">Eperythrozoon wenyonii</name>
    <dbReference type="NCBI Taxonomy" id="1197325"/>
    <lineage>
        <taxon>Bacteria</taxon>
        <taxon>Bacillati</taxon>
        <taxon>Mycoplasmatota</taxon>
        <taxon>Mollicutes</taxon>
        <taxon>Mycoplasmataceae</taxon>
        <taxon>Mycoplasma</taxon>
    </lineage>
</organism>
<protein>
    <submittedName>
        <fullName evidence="1">Uncharacterized protein</fullName>
    </submittedName>
</protein>
<dbReference type="PATRIC" id="fig|1197325.3.peg.495"/>